<evidence type="ECO:0000313" key="2">
    <source>
        <dbReference type="Proteomes" id="UP000235145"/>
    </source>
</evidence>
<accession>A0A9R1XKG1</accession>
<organism evidence="1 2">
    <name type="scientific">Lactuca sativa</name>
    <name type="common">Garden lettuce</name>
    <dbReference type="NCBI Taxonomy" id="4236"/>
    <lineage>
        <taxon>Eukaryota</taxon>
        <taxon>Viridiplantae</taxon>
        <taxon>Streptophyta</taxon>
        <taxon>Embryophyta</taxon>
        <taxon>Tracheophyta</taxon>
        <taxon>Spermatophyta</taxon>
        <taxon>Magnoliopsida</taxon>
        <taxon>eudicotyledons</taxon>
        <taxon>Gunneridae</taxon>
        <taxon>Pentapetalae</taxon>
        <taxon>asterids</taxon>
        <taxon>campanulids</taxon>
        <taxon>Asterales</taxon>
        <taxon>Asteraceae</taxon>
        <taxon>Cichorioideae</taxon>
        <taxon>Cichorieae</taxon>
        <taxon>Lactucinae</taxon>
        <taxon>Lactuca</taxon>
    </lineage>
</organism>
<reference evidence="1 2" key="1">
    <citation type="journal article" date="2017" name="Nat. Commun.">
        <title>Genome assembly with in vitro proximity ligation data and whole-genome triplication in lettuce.</title>
        <authorList>
            <person name="Reyes-Chin-Wo S."/>
            <person name="Wang Z."/>
            <person name="Yang X."/>
            <person name="Kozik A."/>
            <person name="Arikit S."/>
            <person name="Song C."/>
            <person name="Xia L."/>
            <person name="Froenicke L."/>
            <person name="Lavelle D.O."/>
            <person name="Truco M.J."/>
            <person name="Xia R."/>
            <person name="Zhu S."/>
            <person name="Xu C."/>
            <person name="Xu H."/>
            <person name="Xu X."/>
            <person name="Cox K."/>
            <person name="Korf I."/>
            <person name="Meyers B.C."/>
            <person name="Michelmore R.W."/>
        </authorList>
    </citation>
    <scope>NUCLEOTIDE SEQUENCE [LARGE SCALE GENOMIC DNA]</scope>
    <source>
        <strain evidence="2">cv. Salinas</strain>
        <tissue evidence="1">Seedlings</tissue>
    </source>
</reference>
<comment type="caution">
    <text evidence="1">The sequence shown here is derived from an EMBL/GenBank/DDBJ whole genome shotgun (WGS) entry which is preliminary data.</text>
</comment>
<gene>
    <name evidence="1" type="ORF">LSAT_V11C400186390</name>
</gene>
<sequence length="172" mass="20185">MAFHVGQKYKSKKELKDKVDMHALEAIRNIPFKKNDMYRLTDVCVMTYTHKHTCLHTRKIRSCTTTFLSKKFVDQIKTNIEVPVRALQDQIQKQYRKTNEGQLIKIEVVSKPIYASPHGEFKKDICKDSKVGLRDFLGLDGAFMKNLALNAHWVRRLDVLILESWHFHLENL</sequence>
<dbReference type="AlphaFoldDB" id="A0A9R1XKG1"/>
<keyword evidence="2" id="KW-1185">Reference proteome</keyword>
<dbReference type="Proteomes" id="UP000235145">
    <property type="component" value="Unassembled WGS sequence"/>
</dbReference>
<proteinExistence type="predicted"/>
<name>A0A9R1XKG1_LACSA</name>
<evidence type="ECO:0000313" key="1">
    <source>
        <dbReference type="EMBL" id="KAJ0213109.1"/>
    </source>
</evidence>
<protein>
    <submittedName>
        <fullName evidence="1">Uncharacterized protein</fullName>
    </submittedName>
</protein>
<dbReference type="EMBL" id="NBSK02000004">
    <property type="protein sequence ID" value="KAJ0213109.1"/>
    <property type="molecule type" value="Genomic_DNA"/>
</dbReference>